<dbReference type="Gene3D" id="2.60.120.280">
    <property type="entry name" value="Regulatory protein AraC"/>
    <property type="match status" value="1"/>
</dbReference>
<feature type="compositionally biased region" description="Polar residues" evidence="5">
    <location>
        <begin position="277"/>
        <end position="290"/>
    </location>
</feature>
<dbReference type="InterPro" id="IPR037923">
    <property type="entry name" value="HTH-like"/>
</dbReference>
<evidence type="ECO:0000256" key="5">
    <source>
        <dbReference type="SAM" id="MobiDB-lite"/>
    </source>
</evidence>
<gene>
    <name evidence="7" type="ORF">BLM47_05785</name>
</gene>
<evidence type="ECO:0000256" key="4">
    <source>
        <dbReference type="ARBA" id="ARBA00023163"/>
    </source>
</evidence>
<keyword evidence="3" id="KW-0010">Activator</keyword>
<dbReference type="InterPro" id="IPR003313">
    <property type="entry name" value="AraC-bd"/>
</dbReference>
<dbReference type="Proteomes" id="UP000243688">
    <property type="component" value="Unassembled WGS sequence"/>
</dbReference>
<comment type="caution">
    <text evidence="7">The sequence shown here is derived from an EMBL/GenBank/DDBJ whole genome shotgun (WGS) entry which is preliminary data.</text>
</comment>
<evidence type="ECO:0000256" key="1">
    <source>
        <dbReference type="ARBA" id="ARBA00023015"/>
    </source>
</evidence>
<feature type="region of interest" description="Disordered" evidence="5">
    <location>
        <begin position="271"/>
        <end position="290"/>
    </location>
</feature>
<dbReference type="Pfam" id="PF02311">
    <property type="entry name" value="AraC_binding"/>
    <property type="match status" value="1"/>
</dbReference>
<dbReference type="PANTHER" id="PTHR46796:SF6">
    <property type="entry name" value="ARAC SUBFAMILY"/>
    <property type="match status" value="1"/>
</dbReference>
<dbReference type="SMART" id="SM00342">
    <property type="entry name" value="HTH_ARAC"/>
    <property type="match status" value="1"/>
</dbReference>
<dbReference type="SUPFAM" id="SSF51215">
    <property type="entry name" value="Regulatory protein AraC"/>
    <property type="match status" value="1"/>
</dbReference>
<protein>
    <recommendedName>
        <fullName evidence="6">HTH araC/xylS-type domain-containing protein</fullName>
    </recommendedName>
</protein>
<sequence length="290" mass="32273">MNRCLFAALTDEDRSLPLYATGAGGWVHQEAVDRPQGYPDYQWIQCLAGEGRLTVRGTTATVSTGQGMLLFPDEPHRYEPVREPWTVRWVTFKGPLAAAFTAQLGFSRTAVLSVSSPEQTLSRVDAVVELIESGRPDAAPAASAAVYGLLVDLRSLAAHPHREPRSKRDWQNALAPALDYAERHFAEPVTLADLAARIGRSAQYTCLLFRRATGMRPIEYVTGIRMRRAKEWLLDCPDMPVAEVARRVGYEHPGYFIRVFRKREGMTPGAFRRLHRSSTGPAETSPQDPP</sequence>
<evidence type="ECO:0000259" key="6">
    <source>
        <dbReference type="PROSITE" id="PS01124"/>
    </source>
</evidence>
<dbReference type="EMBL" id="MOXJ01000010">
    <property type="protein sequence ID" value="PDO10739.1"/>
    <property type="molecule type" value="Genomic_DNA"/>
</dbReference>
<dbReference type="AlphaFoldDB" id="A0A2A6E1Q2"/>
<evidence type="ECO:0000313" key="8">
    <source>
        <dbReference type="Proteomes" id="UP000243688"/>
    </source>
</evidence>
<dbReference type="PROSITE" id="PS00041">
    <property type="entry name" value="HTH_ARAC_FAMILY_1"/>
    <property type="match status" value="1"/>
</dbReference>
<dbReference type="PRINTS" id="PR00032">
    <property type="entry name" value="HTHARAC"/>
</dbReference>
<dbReference type="InterPro" id="IPR018062">
    <property type="entry name" value="HTH_AraC-typ_CS"/>
</dbReference>
<dbReference type="Pfam" id="PF12833">
    <property type="entry name" value="HTH_18"/>
    <property type="match status" value="1"/>
</dbReference>
<dbReference type="GO" id="GO:0003700">
    <property type="term" value="F:DNA-binding transcription factor activity"/>
    <property type="evidence" value="ECO:0007669"/>
    <property type="project" value="InterPro"/>
</dbReference>
<dbReference type="InterPro" id="IPR020449">
    <property type="entry name" value="Tscrpt_reg_AraC-type_HTH"/>
</dbReference>
<dbReference type="Gene3D" id="1.10.10.60">
    <property type="entry name" value="Homeodomain-like"/>
    <property type="match status" value="2"/>
</dbReference>
<keyword evidence="4" id="KW-0804">Transcription</keyword>
<dbReference type="SUPFAM" id="SSF46689">
    <property type="entry name" value="Homeodomain-like"/>
    <property type="match status" value="2"/>
</dbReference>
<dbReference type="InterPro" id="IPR050204">
    <property type="entry name" value="AraC_XylS_family_regulators"/>
</dbReference>
<keyword evidence="1" id="KW-0805">Transcription regulation</keyword>
<name>A0A2A6E1Q2_9BACL</name>
<dbReference type="GO" id="GO:0043565">
    <property type="term" value="F:sequence-specific DNA binding"/>
    <property type="evidence" value="ECO:0007669"/>
    <property type="project" value="InterPro"/>
</dbReference>
<organism evidence="7 8">
    <name type="scientific">Candidatus Reconcilbacillus cellulovorans</name>
    <dbReference type="NCBI Taxonomy" id="1906605"/>
    <lineage>
        <taxon>Bacteria</taxon>
        <taxon>Bacillati</taxon>
        <taxon>Bacillota</taxon>
        <taxon>Bacilli</taxon>
        <taxon>Bacillales</taxon>
        <taxon>Paenibacillaceae</taxon>
        <taxon>Candidatus Reconcilbacillus</taxon>
    </lineage>
</organism>
<reference evidence="7 8" key="1">
    <citation type="submission" date="2016-12" db="EMBL/GenBank/DDBJ databases">
        <title>Candidatus Reconcilibacillus cellulovorans genome.</title>
        <authorList>
            <person name="Kolinko S."/>
            <person name="Wu Y.-W."/>
            <person name="Tachea F."/>
            <person name="Denzel E."/>
            <person name="Hiras J."/>
            <person name="Baecker N."/>
            <person name="Chan L.J."/>
            <person name="Eichorst S.A."/>
            <person name="Frey D."/>
            <person name="Adams P.D."/>
            <person name="Pray T."/>
            <person name="Tanjore D."/>
            <person name="Petzold C.J."/>
            <person name="Gladden J.M."/>
            <person name="Simmons B.A."/>
            <person name="Singer S.W."/>
        </authorList>
    </citation>
    <scope>NUCLEOTIDE SEQUENCE [LARGE SCALE GENOMIC DNA]</scope>
    <source>
        <strain evidence="7">JTherm</strain>
    </source>
</reference>
<evidence type="ECO:0000256" key="2">
    <source>
        <dbReference type="ARBA" id="ARBA00023125"/>
    </source>
</evidence>
<keyword evidence="2" id="KW-0238">DNA-binding</keyword>
<dbReference type="PROSITE" id="PS01124">
    <property type="entry name" value="HTH_ARAC_FAMILY_2"/>
    <property type="match status" value="1"/>
</dbReference>
<accession>A0A2A6E1Q2</accession>
<dbReference type="PANTHER" id="PTHR46796">
    <property type="entry name" value="HTH-TYPE TRANSCRIPTIONAL ACTIVATOR RHAS-RELATED"/>
    <property type="match status" value="1"/>
</dbReference>
<proteinExistence type="predicted"/>
<evidence type="ECO:0000313" key="7">
    <source>
        <dbReference type="EMBL" id="PDO10739.1"/>
    </source>
</evidence>
<feature type="domain" description="HTH araC/xylS-type" evidence="6">
    <location>
        <begin position="175"/>
        <end position="274"/>
    </location>
</feature>
<dbReference type="InterPro" id="IPR018060">
    <property type="entry name" value="HTH_AraC"/>
</dbReference>
<dbReference type="InterPro" id="IPR009057">
    <property type="entry name" value="Homeodomain-like_sf"/>
</dbReference>
<evidence type="ECO:0000256" key="3">
    <source>
        <dbReference type="ARBA" id="ARBA00023159"/>
    </source>
</evidence>